<dbReference type="OrthoDB" id="2633250at2"/>
<proteinExistence type="inferred from homology"/>
<comment type="caution">
    <text evidence="5">The sequence shown here is derived from an EMBL/GenBank/DDBJ whole genome shotgun (WGS) entry which is preliminary data.</text>
</comment>
<feature type="binding site" evidence="3">
    <location>
        <position position="103"/>
    </location>
    <ligand>
        <name>substrate</name>
    </ligand>
</feature>
<dbReference type="GO" id="GO:0005509">
    <property type="term" value="F:calcium ion binding"/>
    <property type="evidence" value="ECO:0007669"/>
    <property type="project" value="TreeGrafter"/>
</dbReference>
<keyword evidence="3" id="KW-0479">Metal-binding</keyword>
<dbReference type="InterPro" id="IPR011042">
    <property type="entry name" value="6-blade_b-propeller_TolB-like"/>
</dbReference>
<dbReference type="PANTHER" id="PTHR10907:SF47">
    <property type="entry name" value="REGUCALCIN"/>
    <property type="match status" value="1"/>
</dbReference>
<sequence>MSFDLTFECLLDLRCSVAESPVYDERRNCLFFVDLGRGAIHRTDLSGAGHVEGTFDHGAYSIGLARSGRLVLAQRDRVVLFDPDSGAIAAEIASIEADRRDTRLNDGKVGPDGAFWVGTMHDVAADRRPIASLYRVSPAGDVERKLGGIVCSNGLAWNGDGTLLFHSDSRGPWIDRWQFDPSTGEIAGRRRLAVLDEAGGRPDGAATDIEGNYWSAGVSAGVLNRFSADGRLVQAHRFPVPSPTMPCFAGPDRKTLVVTSLRPADAGAESRAGGIFMASSSVAGVAVHRFDDRRF</sequence>
<name>A0A178XMH8_SINSA</name>
<dbReference type="InterPro" id="IPR013658">
    <property type="entry name" value="SGL"/>
</dbReference>
<dbReference type="STRING" id="36856.ATB98_09900"/>
<evidence type="ECO:0000259" key="4">
    <source>
        <dbReference type="Pfam" id="PF08450"/>
    </source>
</evidence>
<dbReference type="Pfam" id="PF08450">
    <property type="entry name" value="SGL"/>
    <property type="match status" value="1"/>
</dbReference>
<comment type="similarity">
    <text evidence="1">Belongs to the SMP-30/CGR1 family.</text>
</comment>
<dbReference type="PANTHER" id="PTHR10907">
    <property type="entry name" value="REGUCALCIN"/>
    <property type="match status" value="1"/>
</dbReference>
<protein>
    <submittedName>
        <fullName evidence="5">Gluconolaconase</fullName>
    </submittedName>
</protein>
<dbReference type="EMBL" id="LNQB01000098">
    <property type="protein sequence ID" value="OAP35942.1"/>
    <property type="molecule type" value="Genomic_DNA"/>
</dbReference>
<feature type="binding site" evidence="3">
    <location>
        <position position="203"/>
    </location>
    <ligand>
        <name>a divalent metal cation</name>
        <dbReference type="ChEBI" id="CHEBI:60240"/>
    </ligand>
</feature>
<feature type="domain" description="SMP-30/Gluconolactonase/LRE-like region" evidence="4">
    <location>
        <begin position="18"/>
        <end position="261"/>
    </location>
</feature>
<feature type="binding site" evidence="3">
    <location>
        <position position="153"/>
    </location>
    <ligand>
        <name>a divalent metal cation</name>
        <dbReference type="ChEBI" id="CHEBI:60240"/>
    </ligand>
</feature>
<dbReference type="GO" id="GO:0004341">
    <property type="term" value="F:gluconolactonase activity"/>
    <property type="evidence" value="ECO:0007669"/>
    <property type="project" value="TreeGrafter"/>
</dbReference>
<keyword evidence="6" id="KW-1185">Reference proteome</keyword>
<organism evidence="5 6">
    <name type="scientific">Sinorhizobium saheli</name>
    <dbReference type="NCBI Taxonomy" id="36856"/>
    <lineage>
        <taxon>Bacteria</taxon>
        <taxon>Pseudomonadati</taxon>
        <taxon>Pseudomonadota</taxon>
        <taxon>Alphaproteobacteria</taxon>
        <taxon>Hyphomicrobiales</taxon>
        <taxon>Rhizobiaceae</taxon>
        <taxon>Sinorhizobium/Ensifer group</taxon>
        <taxon>Sinorhizobium</taxon>
    </lineage>
</organism>
<dbReference type="PRINTS" id="PR01790">
    <property type="entry name" value="SMP30FAMILY"/>
</dbReference>
<dbReference type="AlphaFoldDB" id="A0A178XMH8"/>
<feature type="binding site" evidence="3">
    <location>
        <position position="19"/>
    </location>
    <ligand>
        <name>a divalent metal cation</name>
        <dbReference type="ChEBI" id="CHEBI:60240"/>
    </ligand>
</feature>
<dbReference type="Gene3D" id="2.120.10.30">
    <property type="entry name" value="TolB, C-terminal domain"/>
    <property type="match status" value="1"/>
</dbReference>
<dbReference type="RefSeq" id="WP_066878599.1">
    <property type="nucleotide sequence ID" value="NZ_LNQB01000098.1"/>
</dbReference>
<dbReference type="SUPFAM" id="SSF63829">
    <property type="entry name" value="Calcium-dependent phosphotriesterase"/>
    <property type="match status" value="1"/>
</dbReference>
<evidence type="ECO:0000256" key="3">
    <source>
        <dbReference type="PIRSR" id="PIRSR605511-2"/>
    </source>
</evidence>
<dbReference type="GO" id="GO:0019853">
    <property type="term" value="P:L-ascorbic acid biosynthetic process"/>
    <property type="evidence" value="ECO:0007669"/>
    <property type="project" value="TreeGrafter"/>
</dbReference>
<dbReference type="Proteomes" id="UP000078507">
    <property type="component" value="Unassembled WGS sequence"/>
</dbReference>
<gene>
    <name evidence="5" type="ORF">ATB98_09900</name>
</gene>
<accession>A0A178XMH8</accession>
<comment type="cofactor">
    <cofactor evidence="3">
        <name>Zn(2+)</name>
        <dbReference type="ChEBI" id="CHEBI:29105"/>
    </cofactor>
    <text evidence="3">Binds 1 divalent metal cation per subunit.</text>
</comment>
<feature type="active site" description="Proton donor/acceptor" evidence="2">
    <location>
        <position position="203"/>
    </location>
</feature>
<feature type="binding site" evidence="3">
    <location>
        <position position="105"/>
    </location>
    <ligand>
        <name>substrate</name>
    </ligand>
</feature>
<dbReference type="InterPro" id="IPR005511">
    <property type="entry name" value="SMP-30"/>
</dbReference>
<reference evidence="5 6" key="1">
    <citation type="submission" date="2015-11" db="EMBL/GenBank/DDBJ databases">
        <title>Ensifer anhuiense sp. nov., an effective nitrogen fixation bacterium with Glycine soja.</title>
        <authorList>
            <person name="Yan H."/>
            <person name="Chen W."/>
        </authorList>
    </citation>
    <scope>NUCLEOTIDE SEQUENCE [LARGE SCALE GENOMIC DNA]</scope>
    <source>
        <strain evidence="5 6">LMG 7837</strain>
    </source>
</reference>
<evidence type="ECO:0000256" key="2">
    <source>
        <dbReference type="PIRSR" id="PIRSR605511-1"/>
    </source>
</evidence>
<evidence type="ECO:0000256" key="1">
    <source>
        <dbReference type="ARBA" id="ARBA00008853"/>
    </source>
</evidence>
<evidence type="ECO:0000313" key="6">
    <source>
        <dbReference type="Proteomes" id="UP000078507"/>
    </source>
</evidence>
<evidence type="ECO:0000313" key="5">
    <source>
        <dbReference type="EMBL" id="OAP35942.1"/>
    </source>
</evidence>
<keyword evidence="3" id="KW-0862">Zinc</keyword>